<comment type="caution">
    <text evidence="2">The sequence shown here is derived from an EMBL/GenBank/DDBJ whole genome shotgun (WGS) entry which is preliminary data.</text>
</comment>
<sequence>MVTKASRVVIPPDAFEDTHTMALKVLSSVALQGFENYDTISSSSDAELLSVITNDIIESVDDHDDSDTETNESDIVEITQGTTIRTKQPHQEDITGRPELQRTVLRLCHDNSLAGHFGYKRTLELISRHVCRHVSLRWEN</sequence>
<dbReference type="Proteomes" id="UP000320475">
    <property type="component" value="Unassembled WGS sequence"/>
</dbReference>
<dbReference type="OrthoDB" id="2185046at2759"/>
<dbReference type="Pfam" id="PF17921">
    <property type="entry name" value="Integrase_H2C2"/>
    <property type="match status" value="1"/>
</dbReference>
<evidence type="ECO:0000313" key="2">
    <source>
        <dbReference type="EMBL" id="TPX39734.1"/>
    </source>
</evidence>
<organism evidence="2 3">
    <name type="scientific">Synchytrium endobioticum</name>
    <dbReference type="NCBI Taxonomy" id="286115"/>
    <lineage>
        <taxon>Eukaryota</taxon>
        <taxon>Fungi</taxon>
        <taxon>Fungi incertae sedis</taxon>
        <taxon>Chytridiomycota</taxon>
        <taxon>Chytridiomycota incertae sedis</taxon>
        <taxon>Chytridiomycetes</taxon>
        <taxon>Synchytriales</taxon>
        <taxon>Synchytriaceae</taxon>
        <taxon>Synchytrium</taxon>
    </lineage>
</organism>
<protein>
    <recommendedName>
        <fullName evidence="1">Integrase zinc-binding domain-containing protein</fullName>
    </recommendedName>
</protein>
<dbReference type="AlphaFoldDB" id="A0A507CLX8"/>
<dbReference type="VEuPathDB" id="FungiDB:SeMB42_g02223"/>
<proteinExistence type="predicted"/>
<dbReference type="Gene3D" id="1.10.340.70">
    <property type="match status" value="1"/>
</dbReference>
<evidence type="ECO:0000259" key="1">
    <source>
        <dbReference type="Pfam" id="PF17921"/>
    </source>
</evidence>
<evidence type="ECO:0000313" key="3">
    <source>
        <dbReference type="Proteomes" id="UP000320475"/>
    </source>
</evidence>
<name>A0A507CLX8_9FUNG</name>
<accession>A0A507CLX8</accession>
<reference evidence="2 3" key="1">
    <citation type="journal article" date="2019" name="Sci. Rep.">
        <title>Comparative genomics of chytrid fungi reveal insights into the obligate biotrophic and pathogenic lifestyle of Synchytrium endobioticum.</title>
        <authorList>
            <person name="van de Vossenberg B.T.L.H."/>
            <person name="Warris S."/>
            <person name="Nguyen H.D.T."/>
            <person name="van Gent-Pelzer M.P.E."/>
            <person name="Joly D.L."/>
            <person name="van de Geest H.C."/>
            <person name="Bonants P.J.M."/>
            <person name="Smith D.S."/>
            <person name="Levesque C.A."/>
            <person name="van der Lee T.A.J."/>
        </authorList>
    </citation>
    <scope>NUCLEOTIDE SEQUENCE [LARGE SCALE GENOMIC DNA]</scope>
    <source>
        <strain evidence="2 3">LEV6574</strain>
    </source>
</reference>
<feature type="domain" description="Integrase zinc-binding" evidence="1">
    <location>
        <begin position="98"/>
        <end position="130"/>
    </location>
</feature>
<dbReference type="EMBL" id="QEAM01000447">
    <property type="protein sequence ID" value="TPX39734.1"/>
    <property type="molecule type" value="Genomic_DNA"/>
</dbReference>
<dbReference type="InterPro" id="IPR041588">
    <property type="entry name" value="Integrase_H2C2"/>
</dbReference>
<gene>
    <name evidence="2" type="ORF">SeLEV6574_g07009</name>
</gene>